<organism evidence="2 3">
    <name type="scientific">Pedobacter steynii</name>
    <dbReference type="NCBI Taxonomy" id="430522"/>
    <lineage>
        <taxon>Bacteria</taxon>
        <taxon>Pseudomonadati</taxon>
        <taxon>Bacteroidota</taxon>
        <taxon>Sphingobacteriia</taxon>
        <taxon>Sphingobacteriales</taxon>
        <taxon>Sphingobacteriaceae</taxon>
        <taxon>Pedobacter</taxon>
    </lineage>
</organism>
<keyword evidence="3" id="KW-1185">Reference proteome</keyword>
<dbReference type="Proteomes" id="UP000183200">
    <property type="component" value="Unassembled WGS sequence"/>
</dbReference>
<evidence type="ECO:0000313" key="3">
    <source>
        <dbReference type="Proteomes" id="UP000183200"/>
    </source>
</evidence>
<gene>
    <name evidence="2" type="ORF">SAMN05421820_101357</name>
</gene>
<feature type="chain" id="PRO_5010270726" evidence="1">
    <location>
        <begin position="21"/>
        <end position="250"/>
    </location>
</feature>
<dbReference type="RefSeq" id="WP_074604370.1">
    <property type="nucleotide sequence ID" value="NZ_FNGY01000001.1"/>
</dbReference>
<dbReference type="EMBL" id="FNGY01000001">
    <property type="protein sequence ID" value="SDL40441.1"/>
    <property type="molecule type" value="Genomic_DNA"/>
</dbReference>
<evidence type="ECO:0000313" key="2">
    <source>
        <dbReference type="EMBL" id="SDL40441.1"/>
    </source>
</evidence>
<dbReference type="PROSITE" id="PS51257">
    <property type="entry name" value="PROKAR_LIPOPROTEIN"/>
    <property type="match status" value="1"/>
</dbReference>
<accession>A0A1G9JSL5</accession>
<proteinExistence type="predicted"/>
<feature type="signal peptide" evidence="1">
    <location>
        <begin position="1"/>
        <end position="20"/>
    </location>
</feature>
<dbReference type="OrthoDB" id="680331at2"/>
<sequence>MGKLFYITLLLAAACFSGYAQQNTFVNNGEKVGIGTLSPQTPLTVYNTAGGGHITIQVSDVPAVASRADLDYQIVNGHTIGRISSYYSTSADGGSGGLWFWTRSNGNLQRNMAIDPNGNVGIGTSGVTGYKLAVQGDIIAESIKVAMRTNWPDFVFDTKYRLQPLEQVEQHIKQFKHLPNIPSAAEVKEKGLDLGANQAKLLQKIEELTLYLIDQNKTLLKQGELIKEQQELLLHQGKRLKELEEKSWSQ</sequence>
<keyword evidence="1" id="KW-0732">Signal</keyword>
<dbReference type="AlphaFoldDB" id="A0A1G9JSL5"/>
<protein>
    <submittedName>
        <fullName evidence="2">Uncharacterized protein</fullName>
    </submittedName>
</protein>
<evidence type="ECO:0000256" key="1">
    <source>
        <dbReference type="SAM" id="SignalP"/>
    </source>
</evidence>
<name>A0A1G9JSL5_9SPHI</name>
<reference evidence="3" key="1">
    <citation type="submission" date="2016-10" db="EMBL/GenBank/DDBJ databases">
        <authorList>
            <person name="Varghese N."/>
            <person name="Submissions S."/>
        </authorList>
    </citation>
    <scope>NUCLEOTIDE SEQUENCE [LARGE SCALE GENOMIC DNA]</scope>
    <source>
        <strain evidence="3">DSM 19110</strain>
    </source>
</reference>